<proteinExistence type="predicted"/>
<organism evidence="1 2">
    <name type="scientific">Pinibacter soli</name>
    <dbReference type="NCBI Taxonomy" id="3044211"/>
    <lineage>
        <taxon>Bacteria</taxon>
        <taxon>Pseudomonadati</taxon>
        <taxon>Bacteroidota</taxon>
        <taxon>Chitinophagia</taxon>
        <taxon>Chitinophagales</taxon>
        <taxon>Chitinophagaceae</taxon>
        <taxon>Pinibacter</taxon>
    </lineage>
</organism>
<accession>A0ABT6RFA7</accession>
<evidence type="ECO:0000313" key="2">
    <source>
        <dbReference type="Proteomes" id="UP001226434"/>
    </source>
</evidence>
<evidence type="ECO:0000313" key="1">
    <source>
        <dbReference type="EMBL" id="MDI3321235.1"/>
    </source>
</evidence>
<name>A0ABT6RFA7_9BACT</name>
<reference evidence="1 2" key="1">
    <citation type="submission" date="2023-05" db="EMBL/GenBank/DDBJ databases">
        <title>Genome sequence of Pinibacter sp. MAH-24.</title>
        <authorList>
            <person name="Huq M.A."/>
        </authorList>
    </citation>
    <scope>NUCLEOTIDE SEQUENCE [LARGE SCALE GENOMIC DNA]</scope>
    <source>
        <strain evidence="1 2">MAH-24</strain>
    </source>
</reference>
<sequence>MNTTSQNLKQQINLHKLRSLLQNIDPRIKEKKIDNVFMYKLSTKIICVFNQYLDSTCIAFPARQYAKSMQRTFDFSERDAVDWNQIRELVLMQLIEQ</sequence>
<dbReference type="RefSeq" id="WP_282335345.1">
    <property type="nucleotide sequence ID" value="NZ_JASBRG010000007.1"/>
</dbReference>
<comment type="caution">
    <text evidence="1">The sequence shown here is derived from an EMBL/GenBank/DDBJ whole genome shotgun (WGS) entry which is preliminary data.</text>
</comment>
<dbReference type="SUPFAM" id="SSF159888">
    <property type="entry name" value="YdhG-like"/>
    <property type="match status" value="1"/>
</dbReference>
<dbReference type="EMBL" id="JASBRG010000007">
    <property type="protein sequence ID" value="MDI3321235.1"/>
    <property type="molecule type" value="Genomic_DNA"/>
</dbReference>
<keyword evidence="2" id="KW-1185">Reference proteome</keyword>
<gene>
    <name evidence="1" type="ORF">QJ048_15680</name>
</gene>
<protein>
    <submittedName>
        <fullName evidence="1">Uncharacterized protein</fullName>
    </submittedName>
</protein>
<dbReference type="Proteomes" id="UP001226434">
    <property type="component" value="Unassembled WGS sequence"/>
</dbReference>